<evidence type="ECO:0000256" key="6">
    <source>
        <dbReference type="ARBA" id="ARBA00023235"/>
    </source>
</evidence>
<evidence type="ECO:0000256" key="3">
    <source>
        <dbReference type="ARBA" id="ARBA00013080"/>
    </source>
</evidence>
<accession>D2VFY6</accession>
<dbReference type="STRING" id="5762.D2VFY6"/>
<keyword evidence="5" id="KW-0457">Lysine biosynthesis</keyword>
<dbReference type="InterPro" id="IPR001653">
    <property type="entry name" value="DAP_epimerase_DapF"/>
</dbReference>
<dbReference type="PANTHER" id="PTHR31689">
    <property type="entry name" value="DIAMINOPIMELATE EPIMERASE, CHLOROPLASTIC"/>
    <property type="match status" value="1"/>
</dbReference>
<evidence type="ECO:0000256" key="5">
    <source>
        <dbReference type="ARBA" id="ARBA00023154"/>
    </source>
</evidence>
<dbReference type="RefSeq" id="XP_002676907.1">
    <property type="nucleotide sequence ID" value="XM_002676861.1"/>
</dbReference>
<dbReference type="InterPro" id="IPR018510">
    <property type="entry name" value="DAP_epimerase_AS"/>
</dbReference>
<dbReference type="GO" id="GO:0009089">
    <property type="term" value="P:lysine biosynthetic process via diaminopimelate"/>
    <property type="evidence" value="ECO:0007669"/>
    <property type="project" value="UniProtKB-UniPathway"/>
</dbReference>
<dbReference type="Gene3D" id="3.10.310.10">
    <property type="entry name" value="Diaminopimelate Epimerase, Chain A, domain 1"/>
    <property type="match status" value="2"/>
</dbReference>
<dbReference type="OrthoDB" id="4768at2759"/>
<dbReference type="Pfam" id="PF01678">
    <property type="entry name" value="DAP_epimerase"/>
    <property type="match status" value="2"/>
</dbReference>
<dbReference type="PANTHER" id="PTHR31689:SF0">
    <property type="entry name" value="DIAMINOPIMELATE EPIMERASE"/>
    <property type="match status" value="1"/>
</dbReference>
<gene>
    <name evidence="8" type="ORF">NAEGRDRAFT_67790</name>
</gene>
<organism evidence="9">
    <name type="scientific">Naegleria gruberi</name>
    <name type="common">Amoeba</name>
    <dbReference type="NCBI Taxonomy" id="5762"/>
    <lineage>
        <taxon>Eukaryota</taxon>
        <taxon>Discoba</taxon>
        <taxon>Heterolobosea</taxon>
        <taxon>Tetramitia</taxon>
        <taxon>Eutetramitia</taxon>
        <taxon>Vahlkampfiidae</taxon>
        <taxon>Naegleria</taxon>
    </lineage>
</organism>
<dbReference type="EMBL" id="GG738869">
    <property type="protein sequence ID" value="EFC44163.1"/>
    <property type="molecule type" value="Genomic_DNA"/>
</dbReference>
<dbReference type="EC" id="5.1.1.7" evidence="3"/>
<dbReference type="GO" id="GO:0005829">
    <property type="term" value="C:cytosol"/>
    <property type="evidence" value="ECO:0007669"/>
    <property type="project" value="TreeGrafter"/>
</dbReference>
<evidence type="ECO:0000256" key="1">
    <source>
        <dbReference type="ARBA" id="ARBA00005196"/>
    </source>
</evidence>
<evidence type="ECO:0000313" key="9">
    <source>
        <dbReference type="Proteomes" id="UP000006671"/>
    </source>
</evidence>
<dbReference type="SUPFAM" id="SSF54506">
    <property type="entry name" value="Diaminopimelate epimerase-like"/>
    <property type="match status" value="2"/>
</dbReference>
<keyword evidence="9" id="KW-1185">Reference proteome</keyword>
<proteinExistence type="inferred from homology"/>
<dbReference type="VEuPathDB" id="AmoebaDB:NAEGRDRAFT_67790"/>
<protein>
    <recommendedName>
        <fullName evidence="3">diaminopimelate epimerase</fullName>
        <ecNumber evidence="3">5.1.1.7</ecNumber>
    </recommendedName>
</protein>
<comment type="pathway">
    <text evidence="1">Amino-acid biosynthesis; L-lysine biosynthesis via DAP pathway; DL-2,6-diaminopimelate from LL-2,6-diaminopimelate: step 1/1.</text>
</comment>
<keyword evidence="4" id="KW-0028">Amino-acid biosynthesis</keyword>
<sequence>MQHLQFVPSPEEIGFIKSIPSITFCKMHGLGNDYIYINCCNLLHSSEANDFRIYLNHQHNLIEYCIQKLCHRTFGIGADGVIFITNPTPELLENETNHHQIIHCQMEMYNSDGSSGEMCGNGLRCVAQFACDRLVESGKIKKQTLEGGQLGYRINVQSNRGKRLYQCICYEDRSTFSKSSPLMVEIEMGNLQTKSVNFSFENNSNSIEYVEQEENSIRKIIFKQYLDCEIPLYCLLVPNPHAICWVNEISSQNEIDNTMKAVDSFPLHTIGPIIENLKQLFPNRTNVEFIETISAQHIETNDSPLIKSLKSNCILSARQRTWERGSGETNACGTGAFAVSQVLYLRNAITNSIGNIPNTATVRISLNGGDLWFRYHKSNPTSLDHIQVNMIGSVNYSHTGSFKLSDYQ</sequence>
<dbReference type="AlphaFoldDB" id="D2VFY6"/>
<evidence type="ECO:0000256" key="7">
    <source>
        <dbReference type="ARBA" id="ARBA00051712"/>
    </source>
</evidence>
<reference evidence="8 9" key="1">
    <citation type="journal article" date="2010" name="Cell">
        <title>The genome of Naegleria gruberi illuminates early eukaryotic versatility.</title>
        <authorList>
            <person name="Fritz-Laylin L.K."/>
            <person name="Prochnik S.E."/>
            <person name="Ginger M.L."/>
            <person name="Dacks J.B."/>
            <person name="Carpenter M.L."/>
            <person name="Field M.C."/>
            <person name="Kuo A."/>
            <person name="Paredez A."/>
            <person name="Chapman J."/>
            <person name="Pham J."/>
            <person name="Shu S."/>
            <person name="Neupane R."/>
            <person name="Cipriano M."/>
            <person name="Mancuso J."/>
            <person name="Tu H."/>
            <person name="Salamov A."/>
            <person name="Lindquist E."/>
            <person name="Shapiro H."/>
            <person name="Lucas S."/>
            <person name="Grigoriev I.V."/>
            <person name="Cande W.Z."/>
            <person name="Fulton C."/>
            <person name="Rokhsar D.S."/>
            <person name="Dawson S.C."/>
        </authorList>
    </citation>
    <scope>NUCLEOTIDE SEQUENCE [LARGE SCALE GENOMIC DNA]</scope>
    <source>
        <strain evidence="8 9">NEG-M</strain>
    </source>
</reference>
<dbReference type="Proteomes" id="UP000006671">
    <property type="component" value="Unassembled WGS sequence"/>
</dbReference>
<dbReference type="KEGG" id="ngr:NAEGRDRAFT_67790"/>
<dbReference type="OMA" id="MEIAATN"/>
<dbReference type="eggNOG" id="ENOG502QQKJ">
    <property type="taxonomic scope" value="Eukaryota"/>
</dbReference>
<evidence type="ECO:0000313" key="8">
    <source>
        <dbReference type="EMBL" id="EFC44163.1"/>
    </source>
</evidence>
<name>D2VFY6_NAEGR</name>
<comment type="catalytic activity">
    <reaction evidence="7">
        <text>(2S,6S)-2,6-diaminopimelate = meso-2,6-diaminopimelate</text>
        <dbReference type="Rhea" id="RHEA:15393"/>
        <dbReference type="ChEBI" id="CHEBI:57609"/>
        <dbReference type="ChEBI" id="CHEBI:57791"/>
        <dbReference type="EC" id="5.1.1.7"/>
    </reaction>
</comment>
<dbReference type="UniPathway" id="UPA00034">
    <property type="reaction ID" value="UER00025"/>
</dbReference>
<comment type="similarity">
    <text evidence="2">Belongs to the diaminopimelate epimerase family.</text>
</comment>
<dbReference type="HAMAP" id="MF_00197">
    <property type="entry name" value="DAP_epimerase"/>
    <property type="match status" value="1"/>
</dbReference>
<dbReference type="GO" id="GO:0008837">
    <property type="term" value="F:diaminopimelate epimerase activity"/>
    <property type="evidence" value="ECO:0007669"/>
    <property type="project" value="UniProtKB-EC"/>
</dbReference>
<dbReference type="InParanoid" id="D2VFY6"/>
<dbReference type="PROSITE" id="PS01326">
    <property type="entry name" value="DAP_EPIMERASE"/>
    <property type="match status" value="1"/>
</dbReference>
<evidence type="ECO:0000256" key="4">
    <source>
        <dbReference type="ARBA" id="ARBA00022605"/>
    </source>
</evidence>
<dbReference type="GeneID" id="8848146"/>
<evidence type="ECO:0000256" key="2">
    <source>
        <dbReference type="ARBA" id="ARBA00010219"/>
    </source>
</evidence>
<keyword evidence="6" id="KW-0413">Isomerase</keyword>